<evidence type="ECO:0000256" key="3">
    <source>
        <dbReference type="ARBA" id="ARBA00022475"/>
    </source>
</evidence>
<evidence type="ECO:0000256" key="1">
    <source>
        <dbReference type="ARBA" id="ARBA00004651"/>
    </source>
</evidence>
<dbReference type="OrthoDB" id="9810876at2"/>
<evidence type="ECO:0000313" key="8">
    <source>
        <dbReference type="EMBL" id="SHH78735.1"/>
    </source>
</evidence>
<dbReference type="STRING" id="1121306.SAMN02745196_01365"/>
<sequence>MNSFGTIFLSIILEGFPFILLGTFVSSLIQVFISGETISKVLPKNRFLGLICAATMGVIFPICECAIIPITRRLMKKGLPVSLAITFMLSVPIMNPVCIMSTYYAFIDKPYMVIGRIGFGVISAIIIGILIEQLYKGNPLKDSLVKEATCNCTYHRELQNKTQKQGVKIKSLNNSVVTIHKVKRKRKSILSVIKEVLYHLSLEFYEVGSLFTIGALLSAALQCFVPRSYLMSIGGENVSSIILMLFIAFILSVCSETDAFIAKTFINSFTKGSVIGFLILGPMIDIKNSIMLFGGFKKKFSAVLIFLIFAVCFIMSCFANIILG</sequence>
<evidence type="ECO:0008006" key="10">
    <source>
        <dbReference type="Google" id="ProtNLM"/>
    </source>
</evidence>
<feature type="transmembrane region" description="Helical" evidence="7">
    <location>
        <begin position="83"/>
        <end position="107"/>
    </location>
</feature>
<feature type="transmembrane region" description="Helical" evidence="7">
    <location>
        <begin position="47"/>
        <end position="71"/>
    </location>
</feature>
<keyword evidence="6 7" id="KW-0472">Membrane</keyword>
<accession>A0A1M5VTY8</accession>
<dbReference type="RefSeq" id="WP_072831286.1">
    <property type="nucleotide sequence ID" value="NZ_FQXP01000005.1"/>
</dbReference>
<evidence type="ECO:0000256" key="5">
    <source>
        <dbReference type="ARBA" id="ARBA00022989"/>
    </source>
</evidence>
<dbReference type="AlphaFoldDB" id="A0A1M5VTY8"/>
<gene>
    <name evidence="8" type="ORF">SAMN02745196_01365</name>
</gene>
<keyword evidence="5 7" id="KW-1133">Transmembrane helix</keyword>
<feature type="transmembrane region" description="Helical" evidence="7">
    <location>
        <begin position="274"/>
        <end position="296"/>
    </location>
</feature>
<evidence type="ECO:0000256" key="7">
    <source>
        <dbReference type="SAM" id="Phobius"/>
    </source>
</evidence>
<protein>
    <recommendedName>
        <fullName evidence="10">Permease</fullName>
    </recommendedName>
</protein>
<dbReference type="GO" id="GO:0005886">
    <property type="term" value="C:plasma membrane"/>
    <property type="evidence" value="ECO:0007669"/>
    <property type="project" value="UniProtKB-SubCell"/>
</dbReference>
<dbReference type="EMBL" id="FQXP01000005">
    <property type="protein sequence ID" value="SHH78735.1"/>
    <property type="molecule type" value="Genomic_DNA"/>
</dbReference>
<comment type="similarity">
    <text evidence="2">Belongs to the UPF0718 family.</text>
</comment>
<keyword evidence="9" id="KW-1185">Reference proteome</keyword>
<proteinExistence type="inferred from homology"/>
<organism evidence="8 9">
    <name type="scientific">Clostridium collagenovorans DSM 3089</name>
    <dbReference type="NCBI Taxonomy" id="1121306"/>
    <lineage>
        <taxon>Bacteria</taxon>
        <taxon>Bacillati</taxon>
        <taxon>Bacillota</taxon>
        <taxon>Clostridia</taxon>
        <taxon>Eubacteriales</taxon>
        <taxon>Clostridiaceae</taxon>
        <taxon>Clostridium</taxon>
    </lineage>
</organism>
<feature type="transmembrane region" description="Helical" evidence="7">
    <location>
        <begin position="7"/>
        <end position="35"/>
    </location>
</feature>
<evidence type="ECO:0000256" key="6">
    <source>
        <dbReference type="ARBA" id="ARBA00023136"/>
    </source>
</evidence>
<name>A0A1M5VTY8_9CLOT</name>
<feature type="transmembrane region" description="Helical" evidence="7">
    <location>
        <begin position="302"/>
        <end position="323"/>
    </location>
</feature>
<reference evidence="8 9" key="1">
    <citation type="submission" date="2016-11" db="EMBL/GenBank/DDBJ databases">
        <authorList>
            <person name="Jaros S."/>
            <person name="Januszkiewicz K."/>
            <person name="Wedrychowicz H."/>
        </authorList>
    </citation>
    <scope>NUCLEOTIDE SEQUENCE [LARGE SCALE GENOMIC DNA]</scope>
    <source>
        <strain evidence="8 9">DSM 3089</strain>
    </source>
</reference>
<feature type="transmembrane region" description="Helical" evidence="7">
    <location>
        <begin position="113"/>
        <end position="131"/>
    </location>
</feature>
<dbReference type="Proteomes" id="UP000184526">
    <property type="component" value="Unassembled WGS sequence"/>
</dbReference>
<dbReference type="InterPro" id="IPR005524">
    <property type="entry name" value="DUF318"/>
</dbReference>
<keyword evidence="4 7" id="KW-0812">Transmembrane</keyword>
<comment type="subcellular location">
    <subcellularLocation>
        <location evidence="1">Cell membrane</location>
        <topology evidence="1">Multi-pass membrane protein</topology>
    </subcellularLocation>
</comment>
<dbReference type="Pfam" id="PF03773">
    <property type="entry name" value="ArsP_1"/>
    <property type="match status" value="1"/>
</dbReference>
<dbReference type="PANTHER" id="PTHR34184">
    <property type="entry name" value="UPF0718 PROTEIN YCGR"/>
    <property type="match status" value="1"/>
</dbReference>
<evidence type="ECO:0000313" key="9">
    <source>
        <dbReference type="Proteomes" id="UP000184526"/>
    </source>
</evidence>
<dbReference type="InterPro" id="IPR052923">
    <property type="entry name" value="UPF0718"/>
</dbReference>
<dbReference type="PANTHER" id="PTHR34184:SF4">
    <property type="entry name" value="UPF0718 PROTEIN YCGR"/>
    <property type="match status" value="1"/>
</dbReference>
<evidence type="ECO:0000256" key="2">
    <source>
        <dbReference type="ARBA" id="ARBA00006386"/>
    </source>
</evidence>
<evidence type="ECO:0000256" key="4">
    <source>
        <dbReference type="ARBA" id="ARBA00022692"/>
    </source>
</evidence>
<keyword evidence="3" id="KW-1003">Cell membrane</keyword>